<keyword evidence="7" id="KW-0256">Endoplasmic reticulum</keyword>
<dbReference type="PANTHER" id="PTHR13205:SF15">
    <property type="entry name" value="DOLICHOL KINASE"/>
    <property type="match status" value="1"/>
</dbReference>
<evidence type="ECO:0000256" key="7">
    <source>
        <dbReference type="ARBA" id="ARBA00022824"/>
    </source>
</evidence>
<comment type="subcellular location">
    <subcellularLocation>
        <location evidence="1">Endoplasmic reticulum membrane</location>
        <topology evidence="1">Multi-pass membrane protein</topology>
    </subcellularLocation>
</comment>
<keyword evidence="4" id="KW-0808">Transferase</keyword>
<dbReference type="Proteomes" id="UP000002488">
    <property type="component" value="Unassembled WGS sequence"/>
</dbReference>
<feature type="transmembrane region" description="Helical" evidence="10">
    <location>
        <begin position="572"/>
        <end position="592"/>
    </location>
</feature>
<feature type="transmembrane region" description="Helical" evidence="10">
    <location>
        <begin position="403"/>
        <end position="422"/>
    </location>
</feature>
<proteinExistence type="inferred from homology"/>
<gene>
    <name evidence="11" type="ORF">GL50581_2854</name>
</gene>
<keyword evidence="6" id="KW-0418">Kinase</keyword>
<dbReference type="OMA" id="IQYIIFI"/>
<evidence type="ECO:0000256" key="1">
    <source>
        <dbReference type="ARBA" id="ARBA00004477"/>
    </source>
</evidence>
<dbReference type="AlphaFoldDB" id="C6LVP7"/>
<feature type="transmembrane region" description="Helical" evidence="10">
    <location>
        <begin position="98"/>
        <end position="114"/>
    </location>
</feature>
<keyword evidence="8 10" id="KW-1133">Transmembrane helix</keyword>
<evidence type="ECO:0000313" key="12">
    <source>
        <dbReference type="Proteomes" id="UP000002488"/>
    </source>
</evidence>
<dbReference type="EC" id="2.7.1.108" evidence="3"/>
<evidence type="ECO:0000256" key="5">
    <source>
        <dbReference type="ARBA" id="ARBA00022692"/>
    </source>
</evidence>
<evidence type="ECO:0000256" key="9">
    <source>
        <dbReference type="ARBA" id="ARBA00023136"/>
    </source>
</evidence>
<dbReference type="VEuPathDB" id="GiardiaDB:GL50581_2854"/>
<dbReference type="GO" id="GO:0043048">
    <property type="term" value="P:dolichyl monophosphate biosynthetic process"/>
    <property type="evidence" value="ECO:0007669"/>
    <property type="project" value="TreeGrafter"/>
</dbReference>
<organism evidence="11 12">
    <name type="scientific">Giardia intestinalis (strain ATCC 50581 / GS clone H7)</name>
    <name type="common">Giardia lamblia</name>
    <dbReference type="NCBI Taxonomy" id="598745"/>
    <lineage>
        <taxon>Eukaryota</taxon>
        <taxon>Metamonada</taxon>
        <taxon>Diplomonadida</taxon>
        <taxon>Hexamitidae</taxon>
        <taxon>Giardiinae</taxon>
        <taxon>Giardia</taxon>
    </lineage>
</organism>
<feature type="transmembrane region" description="Helical" evidence="10">
    <location>
        <begin position="126"/>
        <end position="144"/>
    </location>
</feature>
<comment type="similarity">
    <text evidence="2">Belongs to the polyprenol kinase family.</text>
</comment>
<evidence type="ECO:0000256" key="6">
    <source>
        <dbReference type="ARBA" id="ARBA00022777"/>
    </source>
</evidence>
<feature type="transmembrane region" description="Helical" evidence="10">
    <location>
        <begin position="294"/>
        <end position="312"/>
    </location>
</feature>
<feature type="transmembrane region" description="Helical" evidence="10">
    <location>
        <begin position="63"/>
        <end position="86"/>
    </location>
</feature>
<evidence type="ECO:0000256" key="8">
    <source>
        <dbReference type="ARBA" id="ARBA00022989"/>
    </source>
</evidence>
<name>C6LVP7_GIAIB</name>
<reference evidence="11 12" key="1">
    <citation type="journal article" date="2009" name="PLoS Pathog.">
        <title>Draft genome sequencing of giardia intestinalis assemblage B isolate GS: is human giardiasis caused by two different species?</title>
        <authorList>
            <person name="Franzen O."/>
            <person name="Jerlstrom-Hultqvist J."/>
            <person name="Castro E."/>
            <person name="Sherwood E."/>
            <person name="Ankarklev J."/>
            <person name="Reiner D.S."/>
            <person name="Palm D."/>
            <person name="Andersson J.O."/>
            <person name="Andersson B."/>
            <person name="Svard S.G."/>
        </authorList>
    </citation>
    <scope>NUCLEOTIDE SEQUENCE [LARGE SCALE GENOMIC DNA]</scope>
    <source>
        <strain evidence="12">ATCC 50581 / GS clone H7</strain>
    </source>
</reference>
<dbReference type="EMBL" id="ACGJ01002424">
    <property type="protein sequence ID" value="EES99899.1"/>
    <property type="molecule type" value="Genomic_DNA"/>
</dbReference>
<keyword evidence="5 10" id="KW-0812">Transmembrane</keyword>
<evidence type="ECO:0000256" key="3">
    <source>
        <dbReference type="ARBA" id="ARBA00012132"/>
    </source>
</evidence>
<evidence type="ECO:0000256" key="4">
    <source>
        <dbReference type="ARBA" id="ARBA00022679"/>
    </source>
</evidence>
<sequence length="633" mass="71291">MIISPIPRGLTEQLKIIPLSLVFLNSNQYVEEVNLRASLLVIYSVTAYLLVSSNLNITALPFLLRALAIATLSLFPAMAICMVWVIRYKIELDFLHNISKVITLSTVLLLLPPFPGTTNVVDSMMVIQYIIFIYSILTAIDNIVVSRLFRIDGWNLSLQGSALYHWIVLSAARCFLQSVYLSLCSLYFAKFQYTSKSNQGTRLKRFPVYRKVHTLAIERFTVALTHGNIGKQTGVCDLLYTGLILMLSGRIWYSTVWKGSAITKYSPKYYGMRELISLCLSQKMTFAILTFNKLMRYLLYLLIFLTVGWLYFHSYRTKITTLKVLNIPEDLSQAFYRKGFHVLYAIVLLSLLSDPVIFFVLSSAAVCCFCVLEAVRGQVQTPFHTYTQRFVTDTHSNVELSHILLLLSGSAFPAIYFLFWLAPGPPAHASDTSGDACHSSNAWCKTLHFIYARNTKMQMYDSFLSAGIVTTICADACAVYAPIIFTYITGSSPHRYKDVCHIKFKSNLIVVSTSSEKNYLKTKNSLHKNYHFSRHYTNSIPINLISIKTTCNGPSLFSRGCHSACLNKNRTFVGSVGFCVSSTLICTLLYGYPIVQSLVLSIVTAIAEAVSSIDNLILPFIFICVRGIMYYLL</sequence>
<feature type="transmembrane region" description="Helical" evidence="10">
    <location>
        <begin position="342"/>
        <end position="372"/>
    </location>
</feature>
<dbReference type="GO" id="GO:0004168">
    <property type="term" value="F:dolichol kinase activity"/>
    <property type="evidence" value="ECO:0007669"/>
    <property type="project" value="UniProtKB-EC"/>
</dbReference>
<evidence type="ECO:0000256" key="10">
    <source>
        <dbReference type="SAM" id="Phobius"/>
    </source>
</evidence>
<dbReference type="InterPro" id="IPR032974">
    <property type="entry name" value="Polypren_kinase"/>
</dbReference>
<evidence type="ECO:0000313" key="11">
    <source>
        <dbReference type="EMBL" id="EES99899.1"/>
    </source>
</evidence>
<comment type="caution">
    <text evidence="11">The sequence shown here is derived from an EMBL/GenBank/DDBJ whole genome shotgun (WGS) entry which is preliminary data.</text>
</comment>
<dbReference type="GO" id="GO:0005789">
    <property type="term" value="C:endoplasmic reticulum membrane"/>
    <property type="evidence" value="ECO:0007669"/>
    <property type="project" value="UniProtKB-SubCell"/>
</dbReference>
<protein>
    <recommendedName>
        <fullName evidence="3">dolichol kinase</fullName>
        <ecNumber evidence="3">2.7.1.108</ecNumber>
    </recommendedName>
</protein>
<feature type="transmembrane region" description="Helical" evidence="10">
    <location>
        <begin position="598"/>
        <end position="625"/>
    </location>
</feature>
<dbReference type="OrthoDB" id="10321382at2759"/>
<dbReference type="PANTHER" id="PTHR13205">
    <property type="entry name" value="TRANSMEMBRANE PROTEIN 15-RELATED"/>
    <property type="match status" value="1"/>
</dbReference>
<feature type="transmembrane region" description="Helical" evidence="10">
    <location>
        <begin position="33"/>
        <end position="51"/>
    </location>
</feature>
<feature type="transmembrane region" description="Helical" evidence="10">
    <location>
        <begin position="463"/>
        <end position="488"/>
    </location>
</feature>
<accession>C6LVP7</accession>
<keyword evidence="9 10" id="KW-0472">Membrane</keyword>
<evidence type="ECO:0000256" key="2">
    <source>
        <dbReference type="ARBA" id="ARBA00010794"/>
    </source>
</evidence>